<name>A0A0J0XD21_9TREE</name>
<dbReference type="Proteomes" id="UP000053611">
    <property type="component" value="Unassembled WGS sequence"/>
</dbReference>
<sequence length="801" mass="85951">MFNAAAMRRLEGHGLPCAFPDVFSSEPAPDESPTIKRYREPRVLAPVHRTPAATQHGTPRRRKCSVNNTPTASPRTYKTRGPQGVERALEDLMQNLKVATVSLRPERGMRREPPSAWSDSDRERESRQAKTPAPRRSESVRRFAASLRSKSSLSLRSKRPCTPAIGTVASANSSTWSFAASRPASRPTTPAVPAVPAMPALPMLPTPTSAGPRSKSLKLPGFMQRLKRSRGPIPDMLMGAGHIPPALSIGGRGTTSPLLSTHSPPTSKHEGSSRPASPMPIPVNNGHGASLSRSLPKAKATWRAKSRAGVGAAVPAGQLGQLAQTKTKTKTSTPPAATATSPIANKASGSFPRPSLTSLTSLTSLAGSDDRDATFMTRSAEREVTPTKHEVITSQTEFSVPITPTQRTSSLSASASLRRRSLALLHSPKVSKSPTSPTSPASPSFPSFGFNGQHFPSFNLTSPLRRRSKHPHLSIDTQPGDMLHAPVASPHASPMMPCNRPLSKAEAILGVRLDSISLDGGSSPLNSGSDSSDDEVLSFSTPRRGRRAPAVSVPISISPAPSHPASPSKWLTSPAPPKQPTTPDLSFESLSELSETTQFGHPTTPPNSAHPELTSRSARAAVIAVANDPLKPRRLLHHLGARRKSRTREQRDRLLREKEWAPPVPPLPTEFEPSHLSPDLDLGVPIAPPHTLYAPGLNDVISRNFRPARAPHTLPPPRRRPGSTQIAAPAPVPIAPEARLPPHGPRDDEYCAEREILPLFHSNASVHTFGTGASHRSRPSDASSFFEFEFTRMDVDADTDE</sequence>
<feature type="region of interest" description="Disordered" evidence="1">
    <location>
        <begin position="520"/>
        <end position="614"/>
    </location>
</feature>
<dbReference type="RefSeq" id="XP_018275462.1">
    <property type="nucleotide sequence ID" value="XM_018427009.1"/>
</dbReference>
<gene>
    <name evidence="2" type="ORF">CC85DRAFT_331141</name>
</gene>
<feature type="compositionally biased region" description="Polar residues" evidence="1">
    <location>
        <begin position="392"/>
        <end position="408"/>
    </location>
</feature>
<feature type="compositionally biased region" description="Basic and acidic residues" evidence="1">
    <location>
        <begin position="380"/>
        <end position="391"/>
    </location>
</feature>
<feature type="compositionally biased region" description="Basic and acidic residues" evidence="1">
    <location>
        <begin position="104"/>
        <end position="128"/>
    </location>
</feature>
<feature type="region of interest" description="Disordered" evidence="1">
    <location>
        <begin position="248"/>
        <end position="355"/>
    </location>
</feature>
<feature type="compositionally biased region" description="Low complexity" evidence="1">
    <location>
        <begin position="409"/>
        <end position="448"/>
    </location>
</feature>
<reference evidence="2 3" key="1">
    <citation type="submission" date="2015-03" db="EMBL/GenBank/DDBJ databases">
        <title>Genomics and transcriptomics of the oil-accumulating basidiomycete yeast T. oleaginosus allow insights into substrate utilization and the diverse evolutionary trajectories of mating systems in fungi.</title>
        <authorList>
            <consortium name="DOE Joint Genome Institute"/>
            <person name="Kourist R."/>
            <person name="Kracht O."/>
            <person name="Bracharz F."/>
            <person name="Lipzen A."/>
            <person name="Nolan M."/>
            <person name="Ohm R."/>
            <person name="Grigoriev I."/>
            <person name="Sun S."/>
            <person name="Heitman J."/>
            <person name="Bruck T."/>
            <person name="Nowrousian M."/>
        </authorList>
    </citation>
    <scope>NUCLEOTIDE SEQUENCE [LARGE SCALE GENOMIC DNA]</scope>
    <source>
        <strain evidence="2 3">IBC0246</strain>
    </source>
</reference>
<dbReference type="EMBL" id="KQ087275">
    <property type="protein sequence ID" value="KLT38971.1"/>
    <property type="molecule type" value="Genomic_DNA"/>
</dbReference>
<feature type="region of interest" description="Disordered" evidence="1">
    <location>
        <begin position="707"/>
        <end position="749"/>
    </location>
</feature>
<dbReference type="GeneID" id="28987612"/>
<organism evidence="2 3">
    <name type="scientific">Cutaneotrichosporon oleaginosum</name>
    <dbReference type="NCBI Taxonomy" id="879819"/>
    <lineage>
        <taxon>Eukaryota</taxon>
        <taxon>Fungi</taxon>
        <taxon>Dikarya</taxon>
        <taxon>Basidiomycota</taxon>
        <taxon>Agaricomycotina</taxon>
        <taxon>Tremellomycetes</taxon>
        <taxon>Trichosporonales</taxon>
        <taxon>Trichosporonaceae</taxon>
        <taxon>Cutaneotrichosporon</taxon>
    </lineage>
</organism>
<dbReference type="AlphaFoldDB" id="A0A0J0XD21"/>
<feature type="region of interest" description="Disordered" evidence="1">
    <location>
        <begin position="100"/>
        <end position="142"/>
    </location>
</feature>
<feature type="region of interest" description="Disordered" evidence="1">
    <location>
        <begin position="380"/>
        <end position="496"/>
    </location>
</feature>
<protein>
    <submittedName>
        <fullName evidence="2">Uncharacterized protein</fullName>
    </submittedName>
</protein>
<feature type="compositionally biased region" description="Basic and acidic residues" evidence="1">
    <location>
        <begin position="33"/>
        <end position="42"/>
    </location>
</feature>
<feature type="compositionally biased region" description="Low complexity" evidence="1">
    <location>
        <begin position="254"/>
        <end position="266"/>
    </location>
</feature>
<evidence type="ECO:0000313" key="2">
    <source>
        <dbReference type="EMBL" id="KLT38971.1"/>
    </source>
</evidence>
<feature type="region of interest" description="Disordered" evidence="1">
    <location>
        <begin position="25"/>
        <end position="82"/>
    </location>
</feature>
<feature type="compositionally biased region" description="Polar residues" evidence="1">
    <location>
        <begin position="65"/>
        <end position="76"/>
    </location>
</feature>
<keyword evidence="3" id="KW-1185">Reference proteome</keyword>
<feature type="compositionally biased region" description="Low complexity" evidence="1">
    <location>
        <begin position="330"/>
        <end position="342"/>
    </location>
</feature>
<feature type="compositionally biased region" description="Low complexity" evidence="1">
    <location>
        <begin position="548"/>
        <end position="568"/>
    </location>
</feature>
<proteinExistence type="predicted"/>
<feature type="compositionally biased region" description="Low complexity" evidence="1">
    <location>
        <begin position="585"/>
        <end position="595"/>
    </location>
</feature>
<accession>A0A0J0XD21</accession>
<evidence type="ECO:0000313" key="3">
    <source>
        <dbReference type="Proteomes" id="UP000053611"/>
    </source>
</evidence>
<evidence type="ECO:0000256" key="1">
    <source>
        <dbReference type="SAM" id="MobiDB-lite"/>
    </source>
</evidence>
<feature type="compositionally biased region" description="Low complexity" evidence="1">
    <location>
        <begin position="520"/>
        <end position="530"/>
    </location>
</feature>